<evidence type="ECO:0000313" key="2">
    <source>
        <dbReference type="Proteomes" id="UP000221165"/>
    </source>
</evidence>
<dbReference type="AlphaFoldDB" id="A0A2C6L2Q8"/>
<accession>A0A2C6L2Q8</accession>
<gene>
    <name evidence="1" type="ORF">CSUI_004165</name>
</gene>
<proteinExistence type="predicted"/>
<name>A0A2C6L2Q8_9APIC</name>
<dbReference type="VEuPathDB" id="ToxoDB:CSUI_004165"/>
<sequence length="24" mass="2995">MKAFACTLFHFLLLYLMELFYHEL</sequence>
<protein>
    <submittedName>
        <fullName evidence="1">Uncharacterized protein</fullName>
    </submittedName>
</protein>
<reference evidence="1 2" key="1">
    <citation type="journal article" date="2017" name="Int. J. Parasitol.">
        <title>The genome of the protozoan parasite Cystoisospora suis and a reverse vaccinology approach to identify vaccine candidates.</title>
        <authorList>
            <person name="Palmieri N."/>
            <person name="Shrestha A."/>
            <person name="Ruttkowski B."/>
            <person name="Beck T."/>
            <person name="Vogl C."/>
            <person name="Tomley F."/>
            <person name="Blake D.P."/>
            <person name="Joachim A."/>
        </authorList>
    </citation>
    <scope>NUCLEOTIDE SEQUENCE [LARGE SCALE GENOMIC DNA]</scope>
    <source>
        <strain evidence="1 2">Wien I</strain>
    </source>
</reference>
<organism evidence="1 2">
    <name type="scientific">Cystoisospora suis</name>
    <dbReference type="NCBI Taxonomy" id="483139"/>
    <lineage>
        <taxon>Eukaryota</taxon>
        <taxon>Sar</taxon>
        <taxon>Alveolata</taxon>
        <taxon>Apicomplexa</taxon>
        <taxon>Conoidasida</taxon>
        <taxon>Coccidia</taxon>
        <taxon>Eucoccidiorida</taxon>
        <taxon>Eimeriorina</taxon>
        <taxon>Sarcocystidae</taxon>
        <taxon>Cystoisospora</taxon>
    </lineage>
</organism>
<dbReference type="Proteomes" id="UP000221165">
    <property type="component" value="Unassembled WGS sequence"/>
</dbReference>
<evidence type="ECO:0000313" key="1">
    <source>
        <dbReference type="EMBL" id="PHJ21986.1"/>
    </source>
</evidence>
<comment type="caution">
    <text evidence="1">The sequence shown here is derived from an EMBL/GenBank/DDBJ whole genome shotgun (WGS) entry which is preliminary data.</text>
</comment>
<dbReference type="EMBL" id="MIGC01001913">
    <property type="protein sequence ID" value="PHJ21986.1"/>
    <property type="molecule type" value="Genomic_DNA"/>
</dbReference>
<keyword evidence="2" id="KW-1185">Reference proteome</keyword>